<dbReference type="SUPFAM" id="SSF51556">
    <property type="entry name" value="Metallo-dependent hydrolases"/>
    <property type="match status" value="1"/>
</dbReference>
<dbReference type="GO" id="GO:0070573">
    <property type="term" value="F:metallodipeptidase activity"/>
    <property type="evidence" value="ECO:0007669"/>
    <property type="project" value="InterPro"/>
</dbReference>
<proteinExistence type="predicted"/>
<evidence type="ECO:0000313" key="2">
    <source>
        <dbReference type="Proteomes" id="UP000245765"/>
    </source>
</evidence>
<evidence type="ECO:0000313" key="1">
    <source>
        <dbReference type="EMBL" id="PWS35929.1"/>
    </source>
</evidence>
<protein>
    <submittedName>
        <fullName evidence="1">Uncharacterized protein</fullName>
    </submittedName>
</protein>
<dbReference type="Pfam" id="PF01244">
    <property type="entry name" value="Peptidase_M19"/>
    <property type="match status" value="1"/>
</dbReference>
<dbReference type="Gene3D" id="3.20.20.140">
    <property type="entry name" value="Metal-dependent hydrolases"/>
    <property type="match status" value="1"/>
</dbReference>
<dbReference type="AlphaFoldDB" id="A0A317FDB4"/>
<sequence>MSPPRMPRSPMDDFEQTIDGFAFWRRLCADPPTLDLLLRHLNHIMNLVGIDHVGFGNDMPALSSSSKADAIVEMSVSRYGSATADYVRAFGSTVEKRHPDEMNNARFLSRKTALLLNCGSVPARLHATAGGIGRPSAGRIPARRGGHRGALPAMDTAACAMRPRAACCGCRTPGLAAARGAVATARRTTSSYTRWRRNSQIASYSARAALPVNRARMKPCSMPRASR</sequence>
<dbReference type="GO" id="GO:0006508">
    <property type="term" value="P:proteolysis"/>
    <property type="evidence" value="ECO:0007669"/>
    <property type="project" value="InterPro"/>
</dbReference>
<dbReference type="InterPro" id="IPR008257">
    <property type="entry name" value="Pept_M19"/>
</dbReference>
<accession>A0A317FDB4</accession>
<reference evidence="2" key="1">
    <citation type="submission" date="2018-05" db="EMBL/GenBank/DDBJ databases">
        <authorList>
            <person name="Du Z."/>
            <person name="Wang X."/>
        </authorList>
    </citation>
    <scope>NUCLEOTIDE SEQUENCE [LARGE SCALE GENOMIC DNA]</scope>
    <source>
        <strain evidence="2">CQN31</strain>
    </source>
</reference>
<organism evidence="1 2">
    <name type="scientific">Falsiroseomonas bella</name>
    <dbReference type="NCBI Taxonomy" id="2184016"/>
    <lineage>
        <taxon>Bacteria</taxon>
        <taxon>Pseudomonadati</taxon>
        <taxon>Pseudomonadota</taxon>
        <taxon>Alphaproteobacteria</taxon>
        <taxon>Acetobacterales</taxon>
        <taxon>Roseomonadaceae</taxon>
        <taxon>Falsiroseomonas</taxon>
    </lineage>
</organism>
<name>A0A317FDB4_9PROT</name>
<dbReference type="EMBL" id="QGNA01000004">
    <property type="protein sequence ID" value="PWS35929.1"/>
    <property type="molecule type" value="Genomic_DNA"/>
</dbReference>
<gene>
    <name evidence="1" type="ORF">DFH01_20425</name>
</gene>
<comment type="caution">
    <text evidence="1">The sequence shown here is derived from an EMBL/GenBank/DDBJ whole genome shotgun (WGS) entry which is preliminary data.</text>
</comment>
<keyword evidence="2" id="KW-1185">Reference proteome</keyword>
<dbReference type="InterPro" id="IPR032466">
    <property type="entry name" value="Metal_Hydrolase"/>
</dbReference>
<dbReference type="Proteomes" id="UP000245765">
    <property type="component" value="Unassembled WGS sequence"/>
</dbReference>